<dbReference type="Pfam" id="PF13853">
    <property type="entry name" value="7tm_4"/>
    <property type="match status" value="1"/>
</dbReference>
<accession>A0A8C3MGI6</accession>
<comment type="similarity">
    <text evidence="10">Belongs to the G-protein coupled receptor 1 family.</text>
</comment>
<organism evidence="12 13">
    <name type="scientific">Geospiza parvula</name>
    <name type="common">Small tree-finch</name>
    <name type="synonym">Camarhynchus parvulus</name>
    <dbReference type="NCBI Taxonomy" id="87175"/>
    <lineage>
        <taxon>Eukaryota</taxon>
        <taxon>Metazoa</taxon>
        <taxon>Chordata</taxon>
        <taxon>Craniata</taxon>
        <taxon>Vertebrata</taxon>
        <taxon>Euteleostomi</taxon>
        <taxon>Archelosauria</taxon>
        <taxon>Archosauria</taxon>
        <taxon>Dinosauria</taxon>
        <taxon>Saurischia</taxon>
        <taxon>Theropoda</taxon>
        <taxon>Coelurosauria</taxon>
        <taxon>Aves</taxon>
        <taxon>Neognathae</taxon>
        <taxon>Neoaves</taxon>
        <taxon>Telluraves</taxon>
        <taxon>Australaves</taxon>
        <taxon>Passeriformes</taxon>
        <taxon>Thraupidae</taxon>
        <taxon>Camarhynchus</taxon>
    </lineage>
</organism>
<keyword evidence="7 10" id="KW-0675">Receptor</keyword>
<evidence type="ECO:0000313" key="13">
    <source>
        <dbReference type="Proteomes" id="UP000694382"/>
    </source>
</evidence>
<keyword evidence="3 10" id="KW-0812">Transmembrane</keyword>
<reference evidence="12" key="3">
    <citation type="submission" date="2025-09" db="UniProtKB">
        <authorList>
            <consortium name="Ensembl"/>
        </authorList>
    </citation>
    <scope>IDENTIFICATION</scope>
</reference>
<dbReference type="GO" id="GO:0004984">
    <property type="term" value="F:olfactory receptor activity"/>
    <property type="evidence" value="ECO:0007669"/>
    <property type="project" value="InterPro"/>
</dbReference>
<feature type="transmembrane region" description="Helical" evidence="11">
    <location>
        <begin position="277"/>
        <end position="296"/>
    </location>
</feature>
<keyword evidence="9 10" id="KW-0807">Transducer</keyword>
<evidence type="ECO:0000256" key="9">
    <source>
        <dbReference type="ARBA" id="ARBA00023224"/>
    </source>
</evidence>
<dbReference type="GO" id="GO:0005886">
    <property type="term" value="C:plasma membrane"/>
    <property type="evidence" value="ECO:0007669"/>
    <property type="project" value="UniProtKB-SubCell"/>
</dbReference>
<dbReference type="SUPFAM" id="SSF81321">
    <property type="entry name" value="Family A G protein-coupled receptor-like"/>
    <property type="match status" value="1"/>
</dbReference>
<dbReference type="AlphaFoldDB" id="A0A8C3MGI6"/>
<dbReference type="InterPro" id="IPR000725">
    <property type="entry name" value="Olfact_rcpt"/>
</dbReference>
<evidence type="ECO:0000256" key="3">
    <source>
        <dbReference type="ARBA" id="ARBA00022692"/>
    </source>
</evidence>
<dbReference type="GO" id="GO:0004930">
    <property type="term" value="F:G protein-coupled receptor activity"/>
    <property type="evidence" value="ECO:0007669"/>
    <property type="project" value="UniProtKB-KW"/>
</dbReference>
<feature type="transmembrane region" description="Helical" evidence="11">
    <location>
        <begin position="106"/>
        <end position="125"/>
    </location>
</feature>
<feature type="transmembrane region" description="Helical" evidence="11">
    <location>
        <begin position="202"/>
        <end position="221"/>
    </location>
</feature>
<dbReference type="PRINTS" id="PR00245">
    <property type="entry name" value="OLFACTORYR"/>
</dbReference>
<evidence type="ECO:0000256" key="8">
    <source>
        <dbReference type="ARBA" id="ARBA00023180"/>
    </source>
</evidence>
<proteinExistence type="inferred from homology"/>
<evidence type="ECO:0000256" key="5">
    <source>
        <dbReference type="ARBA" id="ARBA00023040"/>
    </source>
</evidence>
<dbReference type="PROSITE" id="PS50262">
    <property type="entry name" value="G_PROTEIN_RECEP_F1_2"/>
    <property type="match status" value="1"/>
</dbReference>
<protein>
    <recommendedName>
        <fullName evidence="11">Olfactory receptor</fullName>
    </recommendedName>
</protein>
<dbReference type="Ensembl" id="ENSCPVT00000005950.2">
    <property type="protein sequence ID" value="ENSCPVP00000005726.1"/>
    <property type="gene ID" value="ENSCPVG00000004227.2"/>
</dbReference>
<evidence type="ECO:0000256" key="10">
    <source>
        <dbReference type="RuleBase" id="RU000688"/>
    </source>
</evidence>
<dbReference type="PANTHER" id="PTHR48018">
    <property type="entry name" value="OLFACTORY RECEPTOR"/>
    <property type="match status" value="1"/>
</dbReference>
<dbReference type="Gene3D" id="1.20.1070.10">
    <property type="entry name" value="Rhodopsin 7-helix transmembrane proteins"/>
    <property type="match status" value="1"/>
</dbReference>
<feature type="transmembrane region" description="Helical" evidence="11">
    <location>
        <begin position="64"/>
        <end position="86"/>
    </location>
</feature>
<evidence type="ECO:0000256" key="7">
    <source>
        <dbReference type="ARBA" id="ARBA00023170"/>
    </source>
</evidence>
<reference evidence="12" key="2">
    <citation type="submission" date="2025-08" db="UniProtKB">
        <authorList>
            <consortium name="Ensembl"/>
        </authorList>
    </citation>
    <scope>IDENTIFICATION</scope>
</reference>
<keyword evidence="6 11" id="KW-0472">Membrane</keyword>
<dbReference type="Proteomes" id="UP000694382">
    <property type="component" value="Chromosome 5"/>
</dbReference>
<keyword evidence="5 10" id="KW-0297">G-protein coupled receptor</keyword>
<dbReference type="InterPro" id="IPR017452">
    <property type="entry name" value="GPCR_Rhodpsn_7TM"/>
</dbReference>
<gene>
    <name evidence="12" type="primary">LOC115903976</name>
</gene>
<comment type="function">
    <text evidence="1">Odorant receptor.</text>
</comment>
<dbReference type="FunFam" id="1.20.1070.10:FF:000003">
    <property type="entry name" value="Olfactory receptor"/>
    <property type="match status" value="1"/>
</dbReference>
<keyword evidence="11" id="KW-0552">Olfaction</keyword>
<dbReference type="PROSITE" id="PS00237">
    <property type="entry name" value="G_PROTEIN_RECEP_F1_1"/>
    <property type="match status" value="1"/>
</dbReference>
<dbReference type="InterPro" id="IPR000276">
    <property type="entry name" value="GPCR_Rhodpsn"/>
</dbReference>
<keyword evidence="11" id="KW-0716">Sensory transduction</keyword>
<evidence type="ECO:0000256" key="1">
    <source>
        <dbReference type="ARBA" id="ARBA00002936"/>
    </source>
</evidence>
<keyword evidence="8" id="KW-0325">Glycoprotein</keyword>
<name>A0A8C3MGI6_GEOPR</name>
<dbReference type="CDD" id="cd15230">
    <property type="entry name" value="7tmA_OR5-like"/>
    <property type="match status" value="1"/>
</dbReference>
<feature type="transmembrane region" description="Helical" evidence="11">
    <location>
        <begin position="32"/>
        <end position="57"/>
    </location>
</feature>
<keyword evidence="13" id="KW-1185">Reference proteome</keyword>
<sequence length="338" mass="37294">MVLHISACWSSERYKIFILLGITDTPWAQAPLFVLFLLIYIVTLVGNLGLMVLVWVAPSLHTPMYFFLTHFSLADVCYSTVISPKMLTDLLFGDKTISWAGCVTQFHLFALFVTAECHLLAAMAYDRHVAICHPLSYVLVVSSRACWQLVAWCYLVASLSALLYTGCTFGGSFCGPHHIDHFFCDASPVLRLVCSDTRGCEAAIFALAVANGLGTSVVILLSYGRILRAVLGTSSAPSRARAFRTCASHLASVAVFYGSLFFMYLQPASRHGSRDKVASVFYTVVSPMLNPFIYSLRNREVKAALGKCRRKVLNLCQEQRGAACGIREFWNGLGWKGP</sequence>
<keyword evidence="11" id="KW-1003">Cell membrane</keyword>
<evidence type="ECO:0000256" key="4">
    <source>
        <dbReference type="ARBA" id="ARBA00022989"/>
    </source>
</evidence>
<feature type="transmembrane region" description="Helical" evidence="11">
    <location>
        <begin position="242"/>
        <end position="265"/>
    </location>
</feature>
<comment type="subcellular location">
    <subcellularLocation>
        <location evidence="11">Cell membrane</location>
        <topology evidence="11">Multi-pass membrane protein</topology>
    </subcellularLocation>
    <subcellularLocation>
        <location evidence="2">Membrane</location>
        <topology evidence="2">Multi-pass membrane protein</topology>
    </subcellularLocation>
</comment>
<evidence type="ECO:0000256" key="2">
    <source>
        <dbReference type="ARBA" id="ARBA00004141"/>
    </source>
</evidence>
<reference evidence="12" key="1">
    <citation type="submission" date="2020-02" db="EMBL/GenBank/DDBJ databases">
        <authorList>
            <person name="Enbody D E."/>
            <person name="Pettersson E M."/>
        </authorList>
    </citation>
    <scope>NUCLEOTIDE SEQUENCE [LARGE SCALE GENOMIC DNA]</scope>
</reference>
<evidence type="ECO:0000256" key="6">
    <source>
        <dbReference type="ARBA" id="ARBA00023136"/>
    </source>
</evidence>
<dbReference type="PRINTS" id="PR00237">
    <property type="entry name" value="GPCRRHODOPSN"/>
</dbReference>
<evidence type="ECO:0000313" key="12">
    <source>
        <dbReference type="Ensembl" id="ENSCPVP00000005726.1"/>
    </source>
</evidence>
<evidence type="ECO:0000256" key="11">
    <source>
        <dbReference type="RuleBase" id="RU363047"/>
    </source>
</evidence>
<keyword evidence="4 11" id="KW-1133">Transmembrane helix</keyword>